<evidence type="ECO:0000259" key="8">
    <source>
        <dbReference type="Pfam" id="PF17676"/>
    </source>
</evidence>
<dbReference type="RefSeq" id="WP_121849675.1">
    <property type="nucleotide sequence ID" value="NZ_CP032050.1"/>
</dbReference>
<dbReference type="SUPFAM" id="SSF141986">
    <property type="entry name" value="LD-carboxypeptidase A C-terminal domain-like"/>
    <property type="match status" value="1"/>
</dbReference>
<dbReference type="PROSITE" id="PS51318">
    <property type="entry name" value="TAT"/>
    <property type="match status" value="1"/>
</dbReference>
<evidence type="ECO:0000313" key="10">
    <source>
        <dbReference type="Proteomes" id="UP000276309"/>
    </source>
</evidence>
<keyword evidence="10" id="KW-1185">Reference proteome</keyword>
<dbReference type="Proteomes" id="UP000276309">
    <property type="component" value="Chromosome"/>
</dbReference>
<reference evidence="9 10" key="1">
    <citation type="submission" date="2018-08" db="EMBL/GenBank/DDBJ databases">
        <title>The reduced genetic potential of extracellular carbohydrate catabolism in Euzebyella marina RN62, a Flavobacteriia bacterium isolated from the hadal water.</title>
        <authorList>
            <person name="Xue C."/>
        </authorList>
    </citation>
    <scope>NUCLEOTIDE SEQUENCE [LARGE SCALE GENOMIC DNA]</scope>
    <source>
        <strain evidence="9 10">RN62</strain>
    </source>
</reference>
<sequence>MIDRRKFMGAAAAASSTLLFPQKLFSEAIADNDFKILPKRIKKGDTIGLIAPGYAVKPEVLENAIKTLEKIGLKPYHTSRIVGNHGYFSNTDEERAKDLNEMFANDKIDAILCARGGYGCTRIMSKIDYNNIKNNPKVLIGFSDVTALLNGIYKETGLITFHGPVGSTLDDSYSIEYLKNVVMKAKNKLLIENVDLDAKKKIDPEYERYTITSGTAHGKIVGGSLTLINALIGTPHELDFTNAIVCIEDVEEAPYRIDRMLTQLIEGKTFKNASGIAFGVCAGCNESTNPLSFSLKEVILDRIKPLGIPAVYGMSFGHVENNFIFPIGIKAQLNANQMTLQLLEKAVD</sequence>
<feature type="domain" description="LD-carboxypeptidase C-terminal" evidence="8">
    <location>
        <begin position="218"/>
        <end position="333"/>
    </location>
</feature>
<evidence type="ECO:0000256" key="3">
    <source>
        <dbReference type="ARBA" id="ARBA00022670"/>
    </source>
</evidence>
<dbReference type="KEGG" id="emar:D1013_15380"/>
<organism evidence="9 10">
    <name type="scientific">Euzebyella marina</name>
    <dbReference type="NCBI Taxonomy" id="1761453"/>
    <lineage>
        <taxon>Bacteria</taxon>
        <taxon>Pseudomonadati</taxon>
        <taxon>Bacteroidota</taxon>
        <taxon>Flavobacteriia</taxon>
        <taxon>Flavobacteriales</taxon>
        <taxon>Flavobacteriaceae</taxon>
        <taxon>Euzebyella</taxon>
    </lineage>
</organism>
<keyword evidence="3" id="KW-0645">Protease</keyword>
<dbReference type="PANTHER" id="PTHR30237:SF2">
    <property type="entry name" value="MUREIN TETRAPEPTIDE CARBOXYPEPTIDASE"/>
    <property type="match status" value="1"/>
</dbReference>
<keyword evidence="4" id="KW-0378">Hydrolase</keyword>
<dbReference type="OrthoDB" id="9807329at2"/>
<feature type="active site" description="Charge relay system" evidence="6">
    <location>
        <position position="248"/>
    </location>
</feature>
<protein>
    <submittedName>
        <fullName evidence="9">LD-carboxypeptidase</fullName>
    </submittedName>
</protein>
<dbReference type="Gene3D" id="3.40.50.10740">
    <property type="entry name" value="Class I glutamine amidotransferase-like"/>
    <property type="match status" value="1"/>
</dbReference>
<dbReference type="InterPro" id="IPR027461">
    <property type="entry name" value="Carboxypeptidase_A_C_sf"/>
</dbReference>
<dbReference type="InterPro" id="IPR040921">
    <property type="entry name" value="Peptidase_S66C"/>
</dbReference>
<dbReference type="InterPro" id="IPR003507">
    <property type="entry name" value="S66_fam"/>
</dbReference>
<keyword evidence="5" id="KW-0720">Serine protease</keyword>
<dbReference type="Gene3D" id="3.50.30.60">
    <property type="entry name" value="LD-carboxypeptidase A C-terminal domain-like"/>
    <property type="match status" value="1"/>
</dbReference>
<keyword evidence="2 9" id="KW-0121">Carboxypeptidase</keyword>
<name>A0A3G2L8R8_9FLAO</name>
<dbReference type="EMBL" id="CP032050">
    <property type="protein sequence ID" value="AYN68662.1"/>
    <property type="molecule type" value="Genomic_DNA"/>
</dbReference>
<dbReference type="InterPro" id="IPR027478">
    <property type="entry name" value="LdcA_N"/>
</dbReference>
<evidence type="ECO:0000259" key="7">
    <source>
        <dbReference type="Pfam" id="PF02016"/>
    </source>
</evidence>
<dbReference type="CDD" id="cd07025">
    <property type="entry name" value="Peptidase_S66"/>
    <property type="match status" value="1"/>
</dbReference>
<evidence type="ECO:0000256" key="4">
    <source>
        <dbReference type="ARBA" id="ARBA00022801"/>
    </source>
</evidence>
<evidence type="ECO:0000256" key="2">
    <source>
        <dbReference type="ARBA" id="ARBA00022645"/>
    </source>
</evidence>
<dbReference type="PANTHER" id="PTHR30237">
    <property type="entry name" value="MURAMOYLTETRAPEPTIDE CARBOXYPEPTIDASE"/>
    <property type="match status" value="1"/>
</dbReference>
<evidence type="ECO:0000256" key="6">
    <source>
        <dbReference type="PIRSR" id="PIRSR028757-1"/>
    </source>
</evidence>
<comment type="similarity">
    <text evidence="1">Belongs to the peptidase S66 family.</text>
</comment>
<dbReference type="AlphaFoldDB" id="A0A3G2L8R8"/>
<evidence type="ECO:0000256" key="5">
    <source>
        <dbReference type="ARBA" id="ARBA00022825"/>
    </source>
</evidence>
<dbReference type="InterPro" id="IPR040449">
    <property type="entry name" value="Peptidase_S66_N"/>
</dbReference>
<accession>A0A3G2L8R8</accession>
<gene>
    <name evidence="9" type="ORF">D1013_15380</name>
</gene>
<dbReference type="Pfam" id="PF02016">
    <property type="entry name" value="Peptidase_S66"/>
    <property type="match status" value="1"/>
</dbReference>
<feature type="domain" description="LD-carboxypeptidase N-terminal" evidence="7">
    <location>
        <begin position="47"/>
        <end position="163"/>
    </location>
</feature>
<dbReference type="InterPro" id="IPR029062">
    <property type="entry name" value="Class_I_gatase-like"/>
</dbReference>
<feature type="active site" description="Charge relay system" evidence="6">
    <location>
        <position position="318"/>
    </location>
</feature>
<dbReference type="GO" id="GO:0006508">
    <property type="term" value="P:proteolysis"/>
    <property type="evidence" value="ECO:0007669"/>
    <property type="project" value="UniProtKB-KW"/>
</dbReference>
<dbReference type="GO" id="GO:0004180">
    <property type="term" value="F:carboxypeptidase activity"/>
    <property type="evidence" value="ECO:0007669"/>
    <property type="project" value="UniProtKB-KW"/>
</dbReference>
<dbReference type="Pfam" id="PF17676">
    <property type="entry name" value="Peptidase_S66C"/>
    <property type="match status" value="1"/>
</dbReference>
<dbReference type="GO" id="GO:0008236">
    <property type="term" value="F:serine-type peptidase activity"/>
    <property type="evidence" value="ECO:0007669"/>
    <property type="project" value="UniProtKB-KW"/>
</dbReference>
<evidence type="ECO:0000313" key="9">
    <source>
        <dbReference type="EMBL" id="AYN68662.1"/>
    </source>
</evidence>
<evidence type="ECO:0000256" key="1">
    <source>
        <dbReference type="ARBA" id="ARBA00010233"/>
    </source>
</evidence>
<dbReference type="SUPFAM" id="SSF52317">
    <property type="entry name" value="Class I glutamine amidotransferase-like"/>
    <property type="match status" value="1"/>
</dbReference>
<dbReference type="InterPro" id="IPR006311">
    <property type="entry name" value="TAT_signal"/>
</dbReference>
<feature type="active site" description="Nucleophile" evidence="6">
    <location>
        <position position="143"/>
    </location>
</feature>
<dbReference type="PIRSF" id="PIRSF028757">
    <property type="entry name" value="LD-carboxypeptidase"/>
    <property type="match status" value="1"/>
</dbReference>
<proteinExistence type="inferred from homology"/>